<evidence type="ECO:0008006" key="4">
    <source>
        <dbReference type="Google" id="ProtNLM"/>
    </source>
</evidence>
<reference evidence="2 3" key="1">
    <citation type="submission" date="2016-03" db="EMBL/GenBank/DDBJ databases">
        <authorList>
            <person name="Ploux O."/>
        </authorList>
    </citation>
    <scope>NUCLEOTIDE SEQUENCE [LARGE SCALE GENOMIC DNA]</scope>
    <source>
        <strain evidence="2 3">BER2</strain>
    </source>
</reference>
<protein>
    <recommendedName>
        <fullName evidence="4">DUF4381 domain-containing protein</fullName>
    </recommendedName>
</protein>
<accession>A0A150WFK6</accession>
<keyword evidence="1" id="KW-0472">Membrane</keyword>
<dbReference type="EMBL" id="LUKF01000016">
    <property type="protein sequence ID" value="KYG61816.1"/>
    <property type="molecule type" value="Genomic_DNA"/>
</dbReference>
<dbReference type="AlphaFoldDB" id="A0A150WFK6"/>
<evidence type="ECO:0000313" key="2">
    <source>
        <dbReference type="EMBL" id="KYG61816.1"/>
    </source>
</evidence>
<keyword evidence="1" id="KW-0812">Transmembrane</keyword>
<comment type="caution">
    <text evidence="2">The sequence shown here is derived from an EMBL/GenBank/DDBJ whole genome shotgun (WGS) entry which is preliminary data.</text>
</comment>
<keyword evidence="1" id="KW-1133">Transmembrane helix</keyword>
<dbReference type="Proteomes" id="UP000075391">
    <property type="component" value="Unassembled WGS sequence"/>
</dbReference>
<organism evidence="2 3">
    <name type="scientific">Bdellovibrio bacteriovorus</name>
    <dbReference type="NCBI Taxonomy" id="959"/>
    <lineage>
        <taxon>Bacteria</taxon>
        <taxon>Pseudomonadati</taxon>
        <taxon>Bdellovibrionota</taxon>
        <taxon>Bdellovibrionia</taxon>
        <taxon>Bdellovibrionales</taxon>
        <taxon>Pseudobdellovibrionaceae</taxon>
        <taxon>Bdellovibrio</taxon>
    </lineage>
</organism>
<dbReference type="OrthoDB" id="5290265at2"/>
<evidence type="ECO:0000256" key="1">
    <source>
        <dbReference type="SAM" id="Phobius"/>
    </source>
</evidence>
<feature type="transmembrane region" description="Helical" evidence="1">
    <location>
        <begin position="135"/>
        <end position="160"/>
    </location>
</feature>
<proteinExistence type="predicted"/>
<sequence>MAAIQCKTEIPSVEGLNDNQLTVGREFLLVCDGEFPKDLAQEKLHFNLKPEEKYQIHLLGFEFRSTTQADVKVTAYKAGNFQYQDLQLTDGTTTLNLGPVQYQVESVLEKQQPGQPPVKQEPFGPIGPASLPVPMLYWALLAGVIGLVILLLAGKVFRVVQRRNMLAKLKEHDSAMSPLAQFHQSLRRLQRMNTVFFGGKADPNHIPEAITSTYDMLKLFLTRRYQMPAMEWSDRLILKDLKKYHRAVYVEYGPDLKNLFKEYNRAIQDKEKLNEQDVLNITTHCRLLVEKMERLP</sequence>
<evidence type="ECO:0000313" key="3">
    <source>
        <dbReference type="Proteomes" id="UP000075391"/>
    </source>
</evidence>
<gene>
    <name evidence="2" type="ORF">AZI85_06235</name>
</gene>
<name>A0A150WFK6_BDEBC</name>
<dbReference type="RefSeq" id="WP_063243965.1">
    <property type="nucleotide sequence ID" value="NZ_LUKF01000016.1"/>
</dbReference>